<protein>
    <submittedName>
        <fullName evidence="1">Uncharacterized protein</fullName>
    </submittedName>
</protein>
<name>A0A4Z2HRX5_9TELE</name>
<reference evidence="1 2" key="1">
    <citation type="submission" date="2019-03" db="EMBL/GenBank/DDBJ databases">
        <title>First draft genome of Liparis tanakae, snailfish: a comprehensive survey of snailfish specific genes.</title>
        <authorList>
            <person name="Kim W."/>
            <person name="Song I."/>
            <person name="Jeong J.-H."/>
            <person name="Kim D."/>
            <person name="Kim S."/>
            <person name="Ryu S."/>
            <person name="Song J.Y."/>
            <person name="Lee S.K."/>
        </authorList>
    </citation>
    <scope>NUCLEOTIDE SEQUENCE [LARGE SCALE GENOMIC DNA]</scope>
    <source>
        <tissue evidence="1">Muscle</tissue>
    </source>
</reference>
<accession>A0A4Z2HRX5</accession>
<comment type="caution">
    <text evidence="1">The sequence shown here is derived from an EMBL/GenBank/DDBJ whole genome shotgun (WGS) entry which is preliminary data.</text>
</comment>
<gene>
    <name evidence="1" type="ORF">EYF80_021433</name>
</gene>
<evidence type="ECO:0000313" key="2">
    <source>
        <dbReference type="Proteomes" id="UP000314294"/>
    </source>
</evidence>
<dbReference type="AlphaFoldDB" id="A0A4Z2HRX5"/>
<dbReference type="Proteomes" id="UP000314294">
    <property type="component" value="Unassembled WGS sequence"/>
</dbReference>
<keyword evidence="2" id="KW-1185">Reference proteome</keyword>
<sequence length="160" mass="18027">MLQSATEGGWRGRRVRGVTWKKPFYLGETSVVLGRKSEIVFADCSSHLNRSDFGFTSLSGAEVNIDFSAVSIVLMYSTGSVGLKLHGTQGSFNELPPTKEPSMSPDLRVHLFQGRLQLFELLRRQIVEDFIFVELLLCSLARNQFYERLINQVPLTEAIQ</sequence>
<proteinExistence type="predicted"/>
<organism evidence="1 2">
    <name type="scientific">Liparis tanakae</name>
    <name type="common">Tanaka's snailfish</name>
    <dbReference type="NCBI Taxonomy" id="230148"/>
    <lineage>
        <taxon>Eukaryota</taxon>
        <taxon>Metazoa</taxon>
        <taxon>Chordata</taxon>
        <taxon>Craniata</taxon>
        <taxon>Vertebrata</taxon>
        <taxon>Euteleostomi</taxon>
        <taxon>Actinopterygii</taxon>
        <taxon>Neopterygii</taxon>
        <taxon>Teleostei</taxon>
        <taxon>Neoteleostei</taxon>
        <taxon>Acanthomorphata</taxon>
        <taxon>Eupercaria</taxon>
        <taxon>Perciformes</taxon>
        <taxon>Cottioidei</taxon>
        <taxon>Cottales</taxon>
        <taxon>Liparidae</taxon>
        <taxon>Liparis</taxon>
    </lineage>
</organism>
<dbReference type="EMBL" id="SRLO01000191">
    <property type="protein sequence ID" value="TNN68380.1"/>
    <property type="molecule type" value="Genomic_DNA"/>
</dbReference>
<evidence type="ECO:0000313" key="1">
    <source>
        <dbReference type="EMBL" id="TNN68380.1"/>
    </source>
</evidence>